<dbReference type="Proteomes" id="UP000245207">
    <property type="component" value="Unassembled WGS sequence"/>
</dbReference>
<organism evidence="1 2">
    <name type="scientific">Artemisia annua</name>
    <name type="common">Sweet wormwood</name>
    <dbReference type="NCBI Taxonomy" id="35608"/>
    <lineage>
        <taxon>Eukaryota</taxon>
        <taxon>Viridiplantae</taxon>
        <taxon>Streptophyta</taxon>
        <taxon>Embryophyta</taxon>
        <taxon>Tracheophyta</taxon>
        <taxon>Spermatophyta</taxon>
        <taxon>Magnoliopsida</taxon>
        <taxon>eudicotyledons</taxon>
        <taxon>Gunneridae</taxon>
        <taxon>Pentapetalae</taxon>
        <taxon>asterids</taxon>
        <taxon>campanulids</taxon>
        <taxon>Asterales</taxon>
        <taxon>Asteraceae</taxon>
        <taxon>Asteroideae</taxon>
        <taxon>Anthemideae</taxon>
        <taxon>Artemisiinae</taxon>
        <taxon>Artemisia</taxon>
    </lineage>
</organism>
<gene>
    <name evidence="1" type="ORF">CTI12_AA491850</name>
</gene>
<name>A0A2U1LHE5_ARTAN</name>
<reference evidence="1 2" key="1">
    <citation type="journal article" date="2018" name="Mol. Plant">
        <title>The genome of Artemisia annua provides insight into the evolution of Asteraceae family and artemisinin biosynthesis.</title>
        <authorList>
            <person name="Shen Q."/>
            <person name="Zhang L."/>
            <person name="Liao Z."/>
            <person name="Wang S."/>
            <person name="Yan T."/>
            <person name="Shi P."/>
            <person name="Liu M."/>
            <person name="Fu X."/>
            <person name="Pan Q."/>
            <person name="Wang Y."/>
            <person name="Lv Z."/>
            <person name="Lu X."/>
            <person name="Zhang F."/>
            <person name="Jiang W."/>
            <person name="Ma Y."/>
            <person name="Chen M."/>
            <person name="Hao X."/>
            <person name="Li L."/>
            <person name="Tang Y."/>
            <person name="Lv G."/>
            <person name="Zhou Y."/>
            <person name="Sun X."/>
            <person name="Brodelius P.E."/>
            <person name="Rose J.K.C."/>
            <person name="Tang K."/>
        </authorList>
    </citation>
    <scope>NUCLEOTIDE SEQUENCE [LARGE SCALE GENOMIC DNA]</scope>
    <source>
        <strain evidence="2">cv. Huhao1</strain>
        <tissue evidence="1">Leaf</tissue>
    </source>
</reference>
<sequence>MAVNQSANPFMRLRHLSRTHDEKALRSVKYLVHGYFLYKPDSLTNALAKKNGNCVDHYAEAVEKRNHKEERTCKKPSRHVSDLIIEIDSLVIAKMDGSTDEHPSAKADGYPTILFYPARNKSPIL</sequence>
<evidence type="ECO:0000313" key="1">
    <source>
        <dbReference type="EMBL" id="PWA48430.1"/>
    </source>
</evidence>
<dbReference type="OrthoDB" id="427280at2759"/>
<dbReference type="AlphaFoldDB" id="A0A2U1LHE5"/>
<dbReference type="STRING" id="35608.A0A2U1LHE5"/>
<protein>
    <submittedName>
        <fullName evidence="1">PDI-like 1-3</fullName>
    </submittedName>
</protein>
<comment type="caution">
    <text evidence="1">The sequence shown here is derived from an EMBL/GenBank/DDBJ whole genome shotgun (WGS) entry which is preliminary data.</text>
</comment>
<dbReference type="EMBL" id="PKPP01009363">
    <property type="protein sequence ID" value="PWA48430.1"/>
    <property type="molecule type" value="Genomic_DNA"/>
</dbReference>
<evidence type="ECO:0000313" key="2">
    <source>
        <dbReference type="Proteomes" id="UP000245207"/>
    </source>
</evidence>
<accession>A0A2U1LHE5</accession>
<keyword evidence="2" id="KW-1185">Reference proteome</keyword>
<proteinExistence type="predicted"/>